<reference evidence="1 2" key="1">
    <citation type="submission" date="2014-03" db="EMBL/GenBank/DDBJ databases">
        <title>Draft Genome Sequences of Four Burkholderia Strains.</title>
        <authorList>
            <person name="Liu X.Y."/>
            <person name="Li C.X."/>
            <person name="Xu J.H."/>
        </authorList>
    </citation>
    <scope>NUCLEOTIDE SEQUENCE [LARGE SCALE GENOMIC DNA]</scope>
    <source>
        <strain evidence="1 2">DSM 50014</strain>
    </source>
</reference>
<evidence type="ECO:0000313" key="2">
    <source>
        <dbReference type="Proteomes" id="UP000027466"/>
    </source>
</evidence>
<name>A0A069PSN5_9BURK</name>
<dbReference type="EMBL" id="JFHC01000006">
    <property type="protein sequence ID" value="KDR43753.1"/>
    <property type="molecule type" value="Genomic_DNA"/>
</dbReference>
<organism evidence="1 2">
    <name type="scientific">Caballeronia glathei</name>
    <dbReference type="NCBI Taxonomy" id="60547"/>
    <lineage>
        <taxon>Bacteria</taxon>
        <taxon>Pseudomonadati</taxon>
        <taxon>Pseudomonadota</taxon>
        <taxon>Betaproteobacteria</taxon>
        <taxon>Burkholderiales</taxon>
        <taxon>Burkholderiaceae</taxon>
        <taxon>Caballeronia</taxon>
    </lineage>
</organism>
<dbReference type="AlphaFoldDB" id="A0A069PSN5"/>
<gene>
    <name evidence="1" type="ORF">BG61_32720</name>
</gene>
<comment type="caution">
    <text evidence="1">The sequence shown here is derived from an EMBL/GenBank/DDBJ whole genome shotgun (WGS) entry which is preliminary data.</text>
</comment>
<sequence>MNMHAVHERCAALPRRAIPAAARGVGPIRAGRAGFAICAAIRGLERRASVRREPATRSMP</sequence>
<dbReference type="RefSeq" id="WP_035930875.1">
    <property type="nucleotide sequence ID" value="NZ_CADFFX010000001.1"/>
</dbReference>
<evidence type="ECO:0000313" key="1">
    <source>
        <dbReference type="EMBL" id="KDR43753.1"/>
    </source>
</evidence>
<proteinExistence type="predicted"/>
<accession>A0A069PSN5</accession>
<protein>
    <submittedName>
        <fullName evidence="1">Uncharacterized protein</fullName>
    </submittedName>
</protein>
<keyword evidence="2" id="KW-1185">Reference proteome</keyword>
<dbReference type="Proteomes" id="UP000027466">
    <property type="component" value="Unassembled WGS sequence"/>
</dbReference>